<dbReference type="PANTHER" id="PTHR43031">
    <property type="entry name" value="FAD-DEPENDENT OXIDOREDUCTASE"/>
    <property type="match status" value="1"/>
</dbReference>
<dbReference type="SMART" id="SM00450">
    <property type="entry name" value="RHOD"/>
    <property type="match status" value="1"/>
</dbReference>
<dbReference type="SUPFAM" id="SSF52821">
    <property type="entry name" value="Rhodanese/Cell cycle control phosphatase"/>
    <property type="match status" value="1"/>
</dbReference>
<accession>A0A150K4U7</accession>
<dbReference type="InterPro" id="IPR036873">
    <property type="entry name" value="Rhodanese-like_dom_sf"/>
</dbReference>
<evidence type="ECO:0000313" key="2">
    <source>
        <dbReference type="EMBL" id="KWZ84021.1"/>
    </source>
</evidence>
<dbReference type="FunFam" id="3.40.250.10:FF:000049">
    <property type="entry name" value="Phage shock protein E"/>
    <property type="match status" value="1"/>
</dbReference>
<sequence>MTILNIVILVLIVLLVIPRLIPAKGVRQITTATLKNELKDKGKQFIDVRTPADFKGNHIKEFKNIPLHQLAEKSAQLSKDKEVVVICRSGMRSSKACKILKKQGFKQITNVKGGMSAWR</sequence>
<name>A0A150K4U7_HEYCO</name>
<reference evidence="2" key="3">
    <citation type="submission" date="2016-01" db="EMBL/GenBank/DDBJ databases">
        <authorList>
            <person name="Oliw E.H."/>
        </authorList>
    </citation>
    <scope>NUCLEOTIDE SEQUENCE [LARGE SCALE GENOMIC DNA]</scope>
    <source>
        <strain evidence="2">GED7749B</strain>
    </source>
</reference>
<protein>
    <submittedName>
        <fullName evidence="2">Rhodanese-like protein</fullName>
    </submittedName>
</protein>
<dbReference type="EMBL" id="LQYG01000032">
    <property type="protein sequence ID" value="KYC64228.1"/>
    <property type="molecule type" value="Genomic_DNA"/>
</dbReference>
<evidence type="ECO:0000313" key="5">
    <source>
        <dbReference type="Proteomes" id="UP000075288"/>
    </source>
</evidence>
<dbReference type="Pfam" id="PF00581">
    <property type="entry name" value="Rhodanese"/>
    <property type="match status" value="1"/>
</dbReference>
<comment type="caution">
    <text evidence="3">The sequence shown here is derived from an EMBL/GenBank/DDBJ whole genome shotgun (WGS) entry which is preliminary data.</text>
</comment>
<dbReference type="Gene3D" id="3.40.250.10">
    <property type="entry name" value="Rhodanese-like domain"/>
    <property type="match status" value="1"/>
</dbReference>
<reference evidence="3 5" key="1">
    <citation type="submission" date="2016-01" db="EMBL/GenBank/DDBJ databases">
        <title>Genome Sequences of Twelve Sporeforming Bacillus Species Isolated from Foods.</title>
        <authorList>
            <person name="Berendsen E.M."/>
            <person name="Wells-Bennik M.H."/>
            <person name="Krawcyk A.O."/>
            <person name="De Jong A."/>
            <person name="Holsappel S."/>
            <person name="Eijlander R.T."/>
            <person name="Kuipers O.P."/>
        </authorList>
    </citation>
    <scope>NUCLEOTIDE SEQUENCE [LARGE SCALE GENOMIC DNA]</scope>
    <source>
        <strain evidence="3 5">B4098</strain>
    </source>
</reference>
<evidence type="ECO:0000313" key="4">
    <source>
        <dbReference type="Proteomes" id="UP000070376"/>
    </source>
</evidence>
<dbReference type="RefSeq" id="WP_013859726.1">
    <property type="nucleotide sequence ID" value="NZ_CP017888.1"/>
</dbReference>
<dbReference type="Proteomes" id="UP000070376">
    <property type="component" value="Unassembled WGS sequence"/>
</dbReference>
<proteinExistence type="predicted"/>
<dbReference type="InterPro" id="IPR050229">
    <property type="entry name" value="GlpE_sulfurtransferase"/>
</dbReference>
<evidence type="ECO:0000313" key="3">
    <source>
        <dbReference type="EMBL" id="KYC64228.1"/>
    </source>
</evidence>
<dbReference type="GeneID" id="93259447"/>
<dbReference type="InterPro" id="IPR001763">
    <property type="entry name" value="Rhodanese-like_dom"/>
</dbReference>
<gene>
    <name evidence="3" type="ORF">B4098_2836</name>
    <name evidence="2" type="ORF">HMPREF3213_01080</name>
</gene>
<dbReference type="EMBL" id="LRPN01000033">
    <property type="protein sequence ID" value="KWZ84021.1"/>
    <property type="molecule type" value="Genomic_DNA"/>
</dbReference>
<dbReference type="Proteomes" id="UP000075288">
    <property type="component" value="Unassembled WGS sequence"/>
</dbReference>
<dbReference type="CDD" id="cd00158">
    <property type="entry name" value="RHOD"/>
    <property type="match status" value="1"/>
</dbReference>
<evidence type="ECO:0000259" key="1">
    <source>
        <dbReference type="PROSITE" id="PS50206"/>
    </source>
</evidence>
<organism evidence="3 5">
    <name type="scientific">Heyndrickxia coagulans</name>
    <name type="common">Weizmannia coagulans</name>
    <dbReference type="NCBI Taxonomy" id="1398"/>
    <lineage>
        <taxon>Bacteria</taxon>
        <taxon>Bacillati</taxon>
        <taxon>Bacillota</taxon>
        <taxon>Bacilli</taxon>
        <taxon>Bacillales</taxon>
        <taxon>Bacillaceae</taxon>
        <taxon>Heyndrickxia</taxon>
    </lineage>
</organism>
<feature type="domain" description="Rhodanese" evidence="1">
    <location>
        <begin position="39"/>
        <end position="119"/>
    </location>
</feature>
<dbReference type="OMA" id="VRSAQMC"/>
<reference evidence="4" key="2">
    <citation type="submission" date="2016-01" db="EMBL/GenBank/DDBJ databases">
        <authorList>
            <person name="Mitreva M."/>
            <person name="Pepin K.H."/>
            <person name="Mihindukulasuriya K.A."/>
            <person name="Fulton R."/>
            <person name="Fronick C."/>
            <person name="O'Laughlin M."/>
            <person name="Miner T."/>
            <person name="Herter B."/>
            <person name="Rosa B.A."/>
            <person name="Cordes M."/>
            <person name="Tomlinson C."/>
            <person name="Wollam A."/>
            <person name="Palsikar V.B."/>
            <person name="Mardis E.R."/>
            <person name="Wilson R.K."/>
        </authorList>
    </citation>
    <scope>NUCLEOTIDE SEQUENCE [LARGE SCALE GENOMIC DNA]</scope>
    <source>
        <strain evidence="4">GED7749B</strain>
    </source>
</reference>
<dbReference type="AlphaFoldDB" id="A0A150K4U7"/>
<dbReference type="PATRIC" id="fig|1398.22.peg.1089"/>
<dbReference type="PROSITE" id="PS50206">
    <property type="entry name" value="RHODANESE_3"/>
    <property type="match status" value="1"/>
</dbReference>
<dbReference type="PANTHER" id="PTHR43031:SF17">
    <property type="entry name" value="SULFURTRANSFERASE YTWF-RELATED"/>
    <property type="match status" value="1"/>
</dbReference>